<evidence type="ECO:0000256" key="5">
    <source>
        <dbReference type="ARBA" id="ARBA00022801"/>
    </source>
</evidence>
<evidence type="ECO:0000256" key="7">
    <source>
        <dbReference type="ARBA" id="ARBA00022840"/>
    </source>
</evidence>
<dbReference type="FunFam" id="3.40.50.300:FF:000191">
    <property type="entry name" value="Pre-mRNA-splicing factor ATP-dependent RNA helicase"/>
    <property type="match status" value="1"/>
</dbReference>
<feature type="compositionally biased region" description="Basic and acidic residues" evidence="11">
    <location>
        <begin position="205"/>
        <end position="226"/>
    </location>
</feature>
<dbReference type="FunFam" id="3.40.50.300:FF:000101">
    <property type="entry name" value="Pre-mRNA-splicing factor ATP-dependent RNA helicase"/>
    <property type="match status" value="1"/>
</dbReference>
<gene>
    <name evidence="16" type="ORF">MANES_05G123500</name>
</gene>
<evidence type="ECO:0000256" key="10">
    <source>
        <dbReference type="ARBA" id="ARBA00047984"/>
    </source>
</evidence>
<keyword evidence="3" id="KW-0507">mRNA processing</keyword>
<keyword evidence="7" id="KW-0067">ATP-binding</keyword>
<accession>A0A2C9VX21</accession>
<dbReference type="InterPro" id="IPR002464">
    <property type="entry name" value="DNA/RNA_helicase_DEAH_CS"/>
</dbReference>
<dbReference type="PROSITE" id="PS00690">
    <property type="entry name" value="DEAH_ATP_HELICASE"/>
    <property type="match status" value="1"/>
</dbReference>
<dbReference type="SMART" id="SM00316">
    <property type="entry name" value="S1"/>
    <property type="match status" value="1"/>
</dbReference>
<feature type="region of interest" description="Disordered" evidence="11">
    <location>
        <begin position="313"/>
        <end position="346"/>
    </location>
</feature>
<dbReference type="Pfam" id="PF00575">
    <property type="entry name" value="S1"/>
    <property type="match status" value="1"/>
</dbReference>
<feature type="domain" description="Helicase C-terminal" evidence="15">
    <location>
        <begin position="728"/>
        <end position="908"/>
    </location>
</feature>
<proteinExistence type="predicted"/>
<feature type="region of interest" description="Disordered" evidence="11">
    <location>
        <begin position="134"/>
        <end position="237"/>
    </location>
</feature>
<dbReference type="InterPro" id="IPR044762">
    <property type="entry name" value="DHX8/Prp22_DEXHc"/>
</dbReference>
<evidence type="ECO:0000259" key="13">
    <source>
        <dbReference type="PROSITE" id="PS50126"/>
    </source>
</evidence>
<dbReference type="CDD" id="cd18791">
    <property type="entry name" value="SF2_C_RHA"/>
    <property type="match status" value="1"/>
</dbReference>
<keyword evidence="12" id="KW-0812">Transmembrane</keyword>
<evidence type="ECO:0000256" key="4">
    <source>
        <dbReference type="ARBA" id="ARBA00022741"/>
    </source>
</evidence>
<evidence type="ECO:0000259" key="15">
    <source>
        <dbReference type="PROSITE" id="PS51194"/>
    </source>
</evidence>
<feature type="compositionally biased region" description="Basic and acidic residues" evidence="11">
    <location>
        <begin position="134"/>
        <end position="191"/>
    </location>
</feature>
<dbReference type="Pfam" id="PF07717">
    <property type="entry name" value="OB_NTP_bind"/>
    <property type="match status" value="1"/>
</dbReference>
<dbReference type="InterPro" id="IPR027417">
    <property type="entry name" value="P-loop_NTPase"/>
</dbReference>
<comment type="subcellular location">
    <subcellularLocation>
        <location evidence="1">Nucleus</location>
    </subcellularLocation>
</comment>
<feature type="domain" description="Helicase ATP-binding" evidence="14">
    <location>
        <begin position="547"/>
        <end position="710"/>
    </location>
</feature>
<dbReference type="GO" id="GO:0000398">
    <property type="term" value="P:mRNA splicing, via spliceosome"/>
    <property type="evidence" value="ECO:0000318"/>
    <property type="project" value="GO_Central"/>
</dbReference>
<dbReference type="Pfam" id="PF00270">
    <property type="entry name" value="DEAD"/>
    <property type="match status" value="1"/>
</dbReference>
<protein>
    <recommendedName>
        <fullName evidence="2">RNA helicase</fullName>
        <ecNumber evidence="2">3.6.4.13</ecNumber>
    </recommendedName>
</protein>
<feature type="domain" description="S1 motif" evidence="13">
    <location>
        <begin position="237"/>
        <end position="306"/>
    </location>
</feature>
<keyword evidence="6" id="KW-0347">Helicase</keyword>
<reference evidence="16" key="1">
    <citation type="submission" date="2016-02" db="EMBL/GenBank/DDBJ databases">
        <title>WGS assembly of Manihot esculenta.</title>
        <authorList>
            <person name="Bredeson J.V."/>
            <person name="Prochnik S.E."/>
            <person name="Lyons J.B."/>
            <person name="Schmutz J."/>
            <person name="Grimwood J."/>
            <person name="Vrebalov J."/>
            <person name="Bart R.S."/>
            <person name="Amuge T."/>
            <person name="Ferguson M.E."/>
            <person name="Green R."/>
            <person name="Putnam N."/>
            <person name="Stites J."/>
            <person name="Rounsley S."/>
            <person name="Rokhsar D.S."/>
        </authorList>
    </citation>
    <scope>NUCLEOTIDE SEQUENCE [LARGE SCALE GENOMIC DNA]</scope>
    <source>
        <tissue evidence="16">Leaf</tissue>
    </source>
</reference>
<evidence type="ECO:0000256" key="1">
    <source>
        <dbReference type="ARBA" id="ARBA00004123"/>
    </source>
</evidence>
<dbReference type="InterPro" id="IPR014001">
    <property type="entry name" value="Helicase_ATP-bd"/>
</dbReference>
<dbReference type="InterPro" id="IPR049588">
    <property type="entry name" value="DHX8_GH2-like"/>
</dbReference>
<dbReference type="SUPFAM" id="SSF52540">
    <property type="entry name" value="P-loop containing nucleoside triphosphate hydrolases"/>
    <property type="match status" value="1"/>
</dbReference>
<dbReference type="InterPro" id="IPR048333">
    <property type="entry name" value="HA2_WH"/>
</dbReference>
<dbReference type="InterPro" id="IPR001650">
    <property type="entry name" value="Helicase_C-like"/>
</dbReference>
<dbReference type="GO" id="GO:0016787">
    <property type="term" value="F:hydrolase activity"/>
    <property type="evidence" value="ECO:0007669"/>
    <property type="project" value="UniProtKB-KW"/>
</dbReference>
<dbReference type="CDD" id="cd21691">
    <property type="entry name" value="GH2-like_DHX8"/>
    <property type="match status" value="1"/>
</dbReference>
<comment type="catalytic activity">
    <reaction evidence="10">
        <text>ATP + H2O = ADP + phosphate + H(+)</text>
        <dbReference type="Rhea" id="RHEA:13065"/>
        <dbReference type="ChEBI" id="CHEBI:15377"/>
        <dbReference type="ChEBI" id="CHEBI:15378"/>
        <dbReference type="ChEBI" id="CHEBI:30616"/>
        <dbReference type="ChEBI" id="CHEBI:43474"/>
        <dbReference type="ChEBI" id="CHEBI:456216"/>
        <dbReference type="EC" id="3.6.4.13"/>
    </reaction>
</comment>
<dbReference type="PANTHER" id="PTHR18934">
    <property type="entry name" value="ATP-DEPENDENT RNA HELICASE"/>
    <property type="match status" value="1"/>
</dbReference>
<dbReference type="SMART" id="SM00847">
    <property type="entry name" value="HA2"/>
    <property type="match status" value="1"/>
</dbReference>
<dbReference type="PROSITE" id="PS51192">
    <property type="entry name" value="HELICASE_ATP_BIND_1"/>
    <property type="match status" value="1"/>
</dbReference>
<dbReference type="PANTHER" id="PTHR18934:SF85">
    <property type="entry name" value="ATP-DEPENDENT RNA HELICASE DHX8"/>
    <property type="match status" value="1"/>
</dbReference>
<feature type="transmembrane region" description="Helical" evidence="12">
    <location>
        <begin position="1017"/>
        <end position="1037"/>
    </location>
</feature>
<evidence type="ECO:0000256" key="9">
    <source>
        <dbReference type="ARBA" id="ARBA00023242"/>
    </source>
</evidence>
<keyword evidence="5" id="KW-0378">Hydrolase</keyword>
<dbReference type="Pfam" id="PF00271">
    <property type="entry name" value="Helicase_C"/>
    <property type="match status" value="1"/>
</dbReference>
<dbReference type="SUPFAM" id="SSF50249">
    <property type="entry name" value="Nucleic acid-binding proteins"/>
    <property type="match status" value="1"/>
</dbReference>
<dbReference type="AlphaFoldDB" id="A0A2C9VX21"/>
<keyword evidence="8" id="KW-0508">mRNA splicing</keyword>
<dbReference type="CDD" id="cd17971">
    <property type="entry name" value="DEXHc_DHX8"/>
    <property type="match status" value="1"/>
</dbReference>
<evidence type="ECO:0000256" key="2">
    <source>
        <dbReference type="ARBA" id="ARBA00012552"/>
    </source>
</evidence>
<feature type="compositionally biased region" description="Basic residues" evidence="11">
    <location>
        <begin position="192"/>
        <end position="204"/>
    </location>
</feature>
<dbReference type="CDD" id="cd05684">
    <property type="entry name" value="S1_DHX8_helicase"/>
    <property type="match status" value="1"/>
</dbReference>
<name>A0A2C9VX21_MANES</name>
<dbReference type="GO" id="GO:0003724">
    <property type="term" value="F:RNA helicase activity"/>
    <property type="evidence" value="ECO:0007669"/>
    <property type="project" value="UniProtKB-EC"/>
</dbReference>
<dbReference type="Pfam" id="PF04408">
    <property type="entry name" value="WHD_HA2"/>
    <property type="match status" value="1"/>
</dbReference>
<organism evidence="16">
    <name type="scientific">Manihot esculenta</name>
    <name type="common">Cassava</name>
    <name type="synonym">Jatropha manihot</name>
    <dbReference type="NCBI Taxonomy" id="3983"/>
    <lineage>
        <taxon>Eukaryota</taxon>
        <taxon>Viridiplantae</taxon>
        <taxon>Streptophyta</taxon>
        <taxon>Embryophyta</taxon>
        <taxon>Tracheophyta</taxon>
        <taxon>Spermatophyta</taxon>
        <taxon>Magnoliopsida</taxon>
        <taxon>eudicotyledons</taxon>
        <taxon>Gunneridae</taxon>
        <taxon>Pentapetalae</taxon>
        <taxon>rosids</taxon>
        <taxon>fabids</taxon>
        <taxon>Malpighiales</taxon>
        <taxon>Euphorbiaceae</taxon>
        <taxon>Crotonoideae</taxon>
        <taxon>Manihoteae</taxon>
        <taxon>Manihot</taxon>
    </lineage>
</organism>
<dbReference type="InterPro" id="IPR003029">
    <property type="entry name" value="S1_domain"/>
</dbReference>
<dbReference type="PROSITE" id="PS50126">
    <property type="entry name" value="S1"/>
    <property type="match status" value="1"/>
</dbReference>
<dbReference type="GO" id="GO:0003723">
    <property type="term" value="F:RNA binding"/>
    <property type="evidence" value="ECO:0000318"/>
    <property type="project" value="GO_Central"/>
</dbReference>
<feature type="transmembrane region" description="Helical" evidence="12">
    <location>
        <begin position="992"/>
        <end position="1010"/>
    </location>
</feature>
<dbReference type="FunFam" id="1.20.120.1080:FF:000001">
    <property type="entry name" value="Pre-mRNA-splicing factor ATP-dependent RNA helicase"/>
    <property type="match status" value="1"/>
</dbReference>
<dbReference type="GO" id="GO:0005524">
    <property type="term" value="F:ATP binding"/>
    <property type="evidence" value="ECO:0007669"/>
    <property type="project" value="UniProtKB-KW"/>
</dbReference>
<keyword evidence="12" id="KW-0472">Membrane</keyword>
<dbReference type="InterPro" id="IPR007502">
    <property type="entry name" value="Helicase-assoc_dom"/>
</dbReference>
<dbReference type="EMBL" id="CM004391">
    <property type="protein sequence ID" value="OAY50285.1"/>
    <property type="molecule type" value="Genomic_DNA"/>
</dbReference>
<dbReference type="Gene3D" id="2.40.50.140">
    <property type="entry name" value="Nucleic acid-binding proteins"/>
    <property type="match status" value="1"/>
</dbReference>
<dbReference type="SMART" id="SM00487">
    <property type="entry name" value="DEXDc"/>
    <property type="match status" value="1"/>
</dbReference>
<evidence type="ECO:0000313" key="16">
    <source>
        <dbReference type="EMBL" id="OAY50285.1"/>
    </source>
</evidence>
<dbReference type="FunFam" id="2.40.50.140:FF:000061">
    <property type="entry name" value="ATP-dependent RNA helicase DHX8"/>
    <property type="match status" value="1"/>
</dbReference>
<dbReference type="InterPro" id="IPR011709">
    <property type="entry name" value="DEAD-box_helicase_OB_fold"/>
</dbReference>
<keyword evidence="4" id="KW-0547">Nucleotide-binding</keyword>
<dbReference type="InterPro" id="IPR011545">
    <property type="entry name" value="DEAD/DEAH_box_helicase_dom"/>
</dbReference>
<evidence type="ECO:0000256" key="3">
    <source>
        <dbReference type="ARBA" id="ARBA00022664"/>
    </source>
</evidence>
<dbReference type="STRING" id="3983.A0A2C9VX21"/>
<dbReference type="Gene3D" id="1.20.120.1080">
    <property type="match status" value="1"/>
</dbReference>
<evidence type="ECO:0000256" key="11">
    <source>
        <dbReference type="SAM" id="MobiDB-lite"/>
    </source>
</evidence>
<evidence type="ECO:0000256" key="6">
    <source>
        <dbReference type="ARBA" id="ARBA00022806"/>
    </source>
</evidence>
<dbReference type="Pfam" id="PF21010">
    <property type="entry name" value="HA2_C"/>
    <property type="match status" value="1"/>
</dbReference>
<dbReference type="InterPro" id="IPR049621">
    <property type="entry name" value="S1_DHX8_helicase"/>
</dbReference>
<dbReference type="Gene3D" id="3.40.50.300">
    <property type="entry name" value="P-loop containing nucleotide triphosphate hydrolases"/>
    <property type="match status" value="2"/>
</dbReference>
<dbReference type="PROSITE" id="PS51194">
    <property type="entry name" value="HELICASE_CTER"/>
    <property type="match status" value="1"/>
</dbReference>
<dbReference type="GO" id="GO:0004386">
    <property type="term" value="F:helicase activity"/>
    <property type="evidence" value="ECO:0000318"/>
    <property type="project" value="GO_Central"/>
</dbReference>
<dbReference type="InterPro" id="IPR012340">
    <property type="entry name" value="NA-bd_OB-fold"/>
</dbReference>
<dbReference type="SMART" id="SM00490">
    <property type="entry name" value="HELICc"/>
    <property type="match status" value="1"/>
</dbReference>
<evidence type="ECO:0000256" key="12">
    <source>
        <dbReference type="SAM" id="Phobius"/>
    </source>
</evidence>
<evidence type="ECO:0000256" key="8">
    <source>
        <dbReference type="ARBA" id="ARBA00023187"/>
    </source>
</evidence>
<evidence type="ECO:0000259" key="14">
    <source>
        <dbReference type="PROSITE" id="PS51192"/>
    </source>
</evidence>
<dbReference type="GO" id="GO:0071013">
    <property type="term" value="C:catalytic step 2 spliceosome"/>
    <property type="evidence" value="ECO:0000318"/>
    <property type="project" value="GO_Central"/>
</dbReference>
<sequence length="1168" mass="133177">MATTTQTRDDDGLKKLEYLSLVSKVCTELETHLGFGDKVLAEFITELGRNCETVDEFDSKLKENGAEMPDYFVRTLLTIIHAILPPKPKSGKESKNKDTASLADAKNSKFRALAIADSKERAKDLERELEMEALERRNEQEKAEDGRNRDRDRDWRGKDRDRYWDRSDRDERRRDRDYDNGHDGRGGDYRSRGKQRDRHDRHRRNGSEENGYHDREGGESERDRRNGHNTSSEPELYKVYKGRVSRVMDSGCFVQLNDLRSKEGLVHVSQIANRRIGNAKDVVKRDQEVYVKVISISGQKLSLSMRDVDQNTGKDLLPLKKSSDDDDTFRTNPSASKEGPVTRTGLSGIRIMEEDDAVPSRRPLKRMSSPERWEAKQLIASGVLSVKEYPMYDEERDGMLYQEEGAEEDLEIELNEDEPAFLQGQTRYSVDMSPVKIFKNPEGSLSRAAALQSALIKERREVREQQQRTMLDSIPKDLNRPWEDPMPETGERHLAQELRGVGLSAYDMPEWKKDAFGKALTFGQRSKLSIQEQRQSLPIYKLKKELIQAVHDNQVLVVIGETGSGKTTQVTQYLAEAGYTTRGKIGCTQPRRVAAMSVAKRVAEEFGCRLGEEVGYAIRFEDCTGPDTVIKYMTDGMLLREILIDDNLSQYSVIMLDEAHERTIHTDVLFGLLKQLVKRRPDLRLIVTSATLDAEKFSGYFFNCNIFTIPGRTFPVEILYTKQPESDYLDAALITVLQIHLTEPEGDVLLFLTGQEEIDFACQSLYERMKGLGKNVPELIILPVYSALPSEMQSRIFEPAPPGKRKVVVATNIAEASLTIDGIFYVIDPGFAKQNVYNPKQGLDSLVITPISQASAKQRAGRAGRTGPGKCYRLYTESAYRNEMSPTSIPEIQRINLGFTTLTMKAMGINDLLSFDFMDPPSPQALISAMEQLYSLGALDEEGLLTKLGRKMAEFPLDPPLSKMLLASVDLGCSDEILTIIAMIQTGGAMMIAYRPMGGLYSFIICVYLFDSKLNCYWFIIYVFIYLILTQLLPVNFRYKLDVVSAGKNFTKIRKAITAGFFFHAARKDPQEGYRTLVENQPVYIHPSSALFQRQPDWVIYHELVMTTKEYMREVTVIDPKWLVELAPRFFKVADPTKMSKRKRQERIEPLYDRYHEPNSWRLSKRRA</sequence>
<dbReference type="EC" id="3.6.4.13" evidence="2"/>
<keyword evidence="12" id="KW-1133">Transmembrane helix</keyword>
<keyword evidence="9" id="KW-0539">Nucleus</keyword>